<evidence type="ECO:0000313" key="1">
    <source>
        <dbReference type="Proteomes" id="UP000887579"/>
    </source>
</evidence>
<organism evidence="1 2">
    <name type="scientific">Panagrolaimus sp. ES5</name>
    <dbReference type="NCBI Taxonomy" id="591445"/>
    <lineage>
        <taxon>Eukaryota</taxon>
        <taxon>Metazoa</taxon>
        <taxon>Ecdysozoa</taxon>
        <taxon>Nematoda</taxon>
        <taxon>Chromadorea</taxon>
        <taxon>Rhabditida</taxon>
        <taxon>Tylenchina</taxon>
        <taxon>Panagrolaimomorpha</taxon>
        <taxon>Panagrolaimoidea</taxon>
        <taxon>Panagrolaimidae</taxon>
        <taxon>Panagrolaimus</taxon>
    </lineage>
</organism>
<sequence>MSDFTIKRYGFRVFIGSCIFSALTIGFVLYDEHRQSTRRQVSVQKRLQSIQQKENMKEYEDQRKKYDEYKAANS</sequence>
<dbReference type="WBParaSite" id="ES5_v2.g10040.t1">
    <property type="protein sequence ID" value="ES5_v2.g10040.t1"/>
    <property type="gene ID" value="ES5_v2.g10040"/>
</dbReference>
<reference evidence="2" key="1">
    <citation type="submission" date="2022-11" db="UniProtKB">
        <authorList>
            <consortium name="WormBaseParasite"/>
        </authorList>
    </citation>
    <scope>IDENTIFICATION</scope>
</reference>
<protein>
    <submittedName>
        <fullName evidence="2">Cytochrome c oxidase assembly protein</fullName>
    </submittedName>
</protein>
<name>A0AC34EZB8_9BILA</name>
<accession>A0AC34EZB8</accession>
<evidence type="ECO:0000313" key="2">
    <source>
        <dbReference type="WBParaSite" id="ES5_v2.g10040.t1"/>
    </source>
</evidence>
<dbReference type="Proteomes" id="UP000887579">
    <property type="component" value="Unplaced"/>
</dbReference>
<proteinExistence type="predicted"/>